<dbReference type="EMBL" id="CP000505">
    <property type="protein sequence ID" value="ABL78536.1"/>
    <property type="molecule type" value="Genomic_DNA"/>
</dbReference>
<name>A1RZA6_THEPD</name>
<keyword evidence="3" id="KW-1185">Reference proteome</keyword>
<keyword evidence="1" id="KW-1133">Transmembrane helix</keyword>
<gene>
    <name evidence="2" type="ordered locus">Tpen_1138</name>
</gene>
<dbReference type="STRING" id="368408.Tpen_1138"/>
<feature type="transmembrane region" description="Helical" evidence="1">
    <location>
        <begin position="163"/>
        <end position="189"/>
    </location>
</feature>
<keyword evidence="1" id="KW-0812">Transmembrane</keyword>
<reference evidence="3" key="1">
    <citation type="journal article" date="2008" name="J. Bacteriol.">
        <title>Genome sequence of Thermofilum pendens reveals an exceptional loss of biosynthetic pathways without genome reduction.</title>
        <authorList>
            <person name="Anderson I."/>
            <person name="Rodriguez J."/>
            <person name="Susanti D."/>
            <person name="Porat I."/>
            <person name="Reich C."/>
            <person name="Ulrich L.E."/>
            <person name="Elkins J.G."/>
            <person name="Mavromatis K."/>
            <person name="Lykidis A."/>
            <person name="Kim E."/>
            <person name="Thompson L.S."/>
            <person name="Nolan M."/>
            <person name="Land M."/>
            <person name="Copeland A."/>
            <person name="Lapidus A."/>
            <person name="Lucas S."/>
            <person name="Detter C."/>
            <person name="Zhulin I.B."/>
            <person name="Olsen G.J."/>
            <person name="Whitman W."/>
            <person name="Mukhopadhyay B."/>
            <person name="Bristow J."/>
            <person name="Kyrpides N."/>
        </authorList>
    </citation>
    <scope>NUCLEOTIDE SEQUENCE [LARGE SCALE GENOMIC DNA]</scope>
    <source>
        <strain evidence="3">DSM 2475 / Hrk 5</strain>
    </source>
</reference>
<evidence type="ECO:0000313" key="2">
    <source>
        <dbReference type="EMBL" id="ABL78536.1"/>
    </source>
</evidence>
<dbReference type="HOGENOM" id="CLU_1076093_0_0_2"/>
<evidence type="ECO:0000256" key="1">
    <source>
        <dbReference type="SAM" id="Phobius"/>
    </source>
</evidence>
<evidence type="ECO:0000313" key="3">
    <source>
        <dbReference type="Proteomes" id="UP000000641"/>
    </source>
</evidence>
<feature type="transmembrane region" description="Helical" evidence="1">
    <location>
        <begin position="100"/>
        <end position="118"/>
    </location>
</feature>
<dbReference type="OrthoDB" id="385693at2157"/>
<proteinExistence type="predicted"/>
<dbReference type="AlphaFoldDB" id="A1RZA6"/>
<dbReference type="EnsemblBacteria" id="ABL78536">
    <property type="protein sequence ID" value="ABL78536"/>
    <property type="gene ID" value="Tpen_1138"/>
</dbReference>
<keyword evidence="1" id="KW-0472">Membrane</keyword>
<sequence>MGRRKAVLWLHLMRSKRYALSLVSGSLTDALWMIILLAGFILAGKAPEASSNYWGLVAWTILSNATWMIGGWVDYLVLLGLVEEHEVRGVSVFELVAGRAIPMLASSAISSLAAYAFLSLAGARVSVASIPVLASSLALLYAQSLCYGLLLASLSLRTGTPSYMLDILSLAFLGLAFSPTPASPSVALIPLLGPMLLAKLSSTGSVQPAAVAYGVPATLFLAVAALLACRSTEEHARRRGVRAVGLV</sequence>
<protein>
    <submittedName>
        <fullName evidence="2">ABC-2 type transport system permease protein</fullName>
    </submittedName>
</protein>
<feature type="transmembrane region" description="Helical" evidence="1">
    <location>
        <begin position="130"/>
        <end position="151"/>
    </location>
</feature>
<dbReference type="KEGG" id="tpe:Tpen_1138"/>
<dbReference type="Proteomes" id="UP000000641">
    <property type="component" value="Chromosome"/>
</dbReference>
<organism evidence="2 3">
    <name type="scientific">Thermofilum pendens (strain DSM 2475 / Hrk 5)</name>
    <dbReference type="NCBI Taxonomy" id="368408"/>
    <lineage>
        <taxon>Archaea</taxon>
        <taxon>Thermoproteota</taxon>
        <taxon>Thermoprotei</taxon>
        <taxon>Thermofilales</taxon>
        <taxon>Thermofilaceae</taxon>
        <taxon>Thermofilum</taxon>
    </lineage>
</organism>
<dbReference type="eggNOG" id="arCOG01465">
    <property type="taxonomic scope" value="Archaea"/>
</dbReference>
<dbReference type="RefSeq" id="WP_011752801.1">
    <property type="nucleotide sequence ID" value="NC_008698.1"/>
</dbReference>
<dbReference type="GeneID" id="4601393"/>
<accession>A1RZA6</accession>
<feature type="transmembrane region" description="Helical" evidence="1">
    <location>
        <begin position="20"/>
        <end position="44"/>
    </location>
</feature>
<feature type="transmembrane region" description="Helical" evidence="1">
    <location>
        <begin position="209"/>
        <end position="229"/>
    </location>
</feature>
<feature type="transmembrane region" description="Helical" evidence="1">
    <location>
        <begin position="56"/>
        <end position="79"/>
    </location>
</feature>